<dbReference type="InterPro" id="IPR003439">
    <property type="entry name" value="ABC_transporter-like_ATP-bd"/>
</dbReference>
<evidence type="ECO:0000313" key="7">
    <source>
        <dbReference type="Proteomes" id="UP000830454"/>
    </source>
</evidence>
<dbReference type="InterPro" id="IPR050683">
    <property type="entry name" value="Bact_Polysacc_Export_ATP-bd"/>
</dbReference>
<dbReference type="Gene3D" id="3.40.50.300">
    <property type="entry name" value="P-loop containing nucleotide triphosphate hydrolases"/>
    <property type="match status" value="1"/>
</dbReference>
<keyword evidence="7" id="KW-1185">Reference proteome</keyword>
<reference evidence="6" key="1">
    <citation type="submission" date="2021-12" db="EMBL/GenBank/DDBJ databases">
        <authorList>
            <person name="Cha I.-T."/>
            <person name="Lee K.-E."/>
            <person name="Park S.-J."/>
        </authorList>
    </citation>
    <scope>NUCLEOTIDE SEQUENCE</scope>
    <source>
        <strain evidence="6">YSM-43</strain>
    </source>
</reference>
<dbReference type="InterPro" id="IPR003593">
    <property type="entry name" value="AAA+_ATPase"/>
</dbReference>
<protein>
    <submittedName>
        <fullName evidence="6">ABC transporter ATP-binding protein</fullName>
    </submittedName>
</protein>
<dbReference type="PROSITE" id="PS50893">
    <property type="entry name" value="ABC_TRANSPORTER_2"/>
    <property type="match status" value="1"/>
</dbReference>
<proteinExistence type="inferred from homology"/>
<dbReference type="SUPFAM" id="SSF52540">
    <property type="entry name" value="P-loop containing nucleoside triphosphate hydrolases"/>
    <property type="match status" value="1"/>
</dbReference>
<keyword evidence="3" id="KW-0547">Nucleotide-binding</keyword>
<dbReference type="Pfam" id="PF00005">
    <property type="entry name" value="ABC_tran"/>
    <property type="match status" value="1"/>
</dbReference>
<dbReference type="CDD" id="cd03220">
    <property type="entry name" value="ABC_KpsT_Wzt"/>
    <property type="match status" value="1"/>
</dbReference>
<dbReference type="Proteomes" id="UP000830454">
    <property type="component" value="Chromosome"/>
</dbReference>
<dbReference type="InterPro" id="IPR015860">
    <property type="entry name" value="ABC_transpr_TagH-like"/>
</dbReference>
<dbReference type="RefSeq" id="WP_246916651.1">
    <property type="nucleotide sequence ID" value="NZ_CP090145.1"/>
</dbReference>
<organism evidence="6 7">
    <name type="scientific">Flavobacterium sediminilitoris</name>
    <dbReference type="NCBI Taxonomy" id="2024526"/>
    <lineage>
        <taxon>Bacteria</taxon>
        <taxon>Pseudomonadati</taxon>
        <taxon>Bacteroidota</taxon>
        <taxon>Flavobacteriia</taxon>
        <taxon>Flavobacteriales</taxon>
        <taxon>Flavobacteriaceae</taxon>
        <taxon>Flavobacterium</taxon>
    </lineage>
</organism>
<dbReference type="Gene3D" id="2.70.50.60">
    <property type="entry name" value="abc- transporter (atp binding component) like domain"/>
    <property type="match status" value="1"/>
</dbReference>
<gene>
    <name evidence="6" type="ORF">LXD69_00630</name>
</gene>
<dbReference type="CDD" id="cd10147">
    <property type="entry name" value="Wzt_C-like"/>
    <property type="match status" value="1"/>
</dbReference>
<evidence type="ECO:0000256" key="2">
    <source>
        <dbReference type="ARBA" id="ARBA00022448"/>
    </source>
</evidence>
<dbReference type="PANTHER" id="PTHR46743">
    <property type="entry name" value="TEICHOIC ACIDS EXPORT ATP-BINDING PROTEIN TAGH"/>
    <property type="match status" value="1"/>
</dbReference>
<evidence type="ECO:0000259" key="5">
    <source>
        <dbReference type="PROSITE" id="PS50893"/>
    </source>
</evidence>
<evidence type="ECO:0000256" key="1">
    <source>
        <dbReference type="ARBA" id="ARBA00005417"/>
    </source>
</evidence>
<evidence type="ECO:0000256" key="3">
    <source>
        <dbReference type="ARBA" id="ARBA00022741"/>
    </source>
</evidence>
<accession>A0ABY4HME8</accession>
<dbReference type="PANTHER" id="PTHR46743:SF2">
    <property type="entry name" value="TEICHOIC ACIDS EXPORT ATP-BINDING PROTEIN TAGH"/>
    <property type="match status" value="1"/>
</dbReference>
<dbReference type="GO" id="GO:0005524">
    <property type="term" value="F:ATP binding"/>
    <property type="evidence" value="ECO:0007669"/>
    <property type="project" value="UniProtKB-KW"/>
</dbReference>
<dbReference type="InterPro" id="IPR027417">
    <property type="entry name" value="P-loop_NTPase"/>
</dbReference>
<evidence type="ECO:0000256" key="4">
    <source>
        <dbReference type="ARBA" id="ARBA00022840"/>
    </source>
</evidence>
<sequence>MSKVVIKAENISKQYRLGLVGTGTVRDDFKRWWSNVRGKEDPFLKIGEINNREIKGQSDYVWSLRDINFEIKQGDSVGIIGRNGAGKSTLLKILSQVTQPTTGKIYNKGRIASLLEVGTGFHPEMTGRENIYLNGAILGMRKHEIKRKFDEIVAFSGVERYIDTPVKRYSSGMYVRLAFAVAAHLDSEILIVDEVLAVGDADFQKKCLGKMNDVSKGEGRTVLFVSHSMASVKKLCNKGMVLQNGSIVFQGLIEDVVNYYENNLISTDRVLEIDYSIDDNLPMQIKRVELLNERVNKLFNTLDELIFEFDIVCRENIEGAYVTVDLKDVNDELIYWSGDYSSKRFIENIKGEIKMLCKLPKGILTSGIYNVSFAIYSPVNGVVQNEYNKVITFEIEESQSSYLSQFNINYPGKIGIPSKWDVIKINDGQYD</sequence>
<dbReference type="InterPro" id="IPR029439">
    <property type="entry name" value="Wzt_C"/>
</dbReference>
<dbReference type="EMBL" id="CP090145">
    <property type="protein sequence ID" value="UOX34033.1"/>
    <property type="molecule type" value="Genomic_DNA"/>
</dbReference>
<comment type="similarity">
    <text evidence="1">Belongs to the ABC transporter superfamily.</text>
</comment>
<feature type="domain" description="ABC transporter" evidence="5">
    <location>
        <begin position="44"/>
        <end position="269"/>
    </location>
</feature>
<name>A0ABY4HME8_9FLAO</name>
<keyword evidence="2" id="KW-0813">Transport</keyword>
<evidence type="ECO:0000313" key="6">
    <source>
        <dbReference type="EMBL" id="UOX34033.1"/>
    </source>
</evidence>
<reference evidence="6" key="2">
    <citation type="submission" date="2022-04" db="EMBL/GenBank/DDBJ databases">
        <title>Complete Genome Sequence of Flavobacterium sediminilitoris YSM-43, Isolated from a Tidal Sediment.</title>
        <authorList>
            <person name="Lee P.A."/>
        </authorList>
    </citation>
    <scope>NUCLEOTIDE SEQUENCE</scope>
    <source>
        <strain evidence="6">YSM-43</strain>
    </source>
</reference>
<dbReference type="SMART" id="SM00382">
    <property type="entry name" value="AAA"/>
    <property type="match status" value="1"/>
</dbReference>
<keyword evidence="4 6" id="KW-0067">ATP-binding</keyword>